<dbReference type="OrthoDB" id="550558at2759"/>
<reference evidence="2 3" key="1">
    <citation type="journal article" date="2020" name="Genomics">
        <title>Complete, high-quality genomes from long-read metagenomic sequencing of two wolf lichen thalli reveals enigmatic genome architecture.</title>
        <authorList>
            <person name="McKenzie S.K."/>
            <person name="Walston R.F."/>
            <person name="Allen J.L."/>
        </authorList>
    </citation>
    <scope>NUCLEOTIDE SEQUENCE [LARGE SCALE GENOMIC DNA]</scope>
    <source>
        <strain evidence="2">WasteWater2</strain>
    </source>
</reference>
<dbReference type="AlphaFoldDB" id="A0A8H6L5M8"/>
<organism evidence="2 3">
    <name type="scientific">Letharia columbiana</name>
    <dbReference type="NCBI Taxonomy" id="112416"/>
    <lineage>
        <taxon>Eukaryota</taxon>
        <taxon>Fungi</taxon>
        <taxon>Dikarya</taxon>
        <taxon>Ascomycota</taxon>
        <taxon>Pezizomycotina</taxon>
        <taxon>Lecanoromycetes</taxon>
        <taxon>OSLEUM clade</taxon>
        <taxon>Lecanoromycetidae</taxon>
        <taxon>Lecanorales</taxon>
        <taxon>Lecanorineae</taxon>
        <taxon>Parmeliaceae</taxon>
        <taxon>Letharia</taxon>
    </lineage>
</organism>
<sequence>MALAYQSRLWLCTKLVLMISLFGLSSAKSRTTSFAARIERFRVTASIRRVVIWHQTRYNFPSGANVGVTILGCTLFSRVVPEQAREVVDRFVDLKDIIEWDVEDHTERHQADVQWLNHEVEKISEADPEPFGRQKNQESKIRKEHCRFGVYDRPQRSDMLEKVDWEVVGIWPHALQCRFQR</sequence>
<evidence type="ECO:0000313" key="2">
    <source>
        <dbReference type="EMBL" id="KAF6236411.1"/>
    </source>
</evidence>
<protein>
    <submittedName>
        <fullName evidence="2">Uncharacterized protein</fullName>
    </submittedName>
</protein>
<dbReference type="EMBL" id="JACCJC010000019">
    <property type="protein sequence ID" value="KAF6236411.1"/>
    <property type="molecule type" value="Genomic_DNA"/>
</dbReference>
<keyword evidence="3" id="KW-1185">Reference proteome</keyword>
<feature type="signal peptide" evidence="1">
    <location>
        <begin position="1"/>
        <end position="27"/>
    </location>
</feature>
<dbReference type="Proteomes" id="UP000578531">
    <property type="component" value="Unassembled WGS sequence"/>
</dbReference>
<feature type="chain" id="PRO_5034740651" evidence="1">
    <location>
        <begin position="28"/>
        <end position="181"/>
    </location>
</feature>
<dbReference type="RefSeq" id="XP_037165757.1">
    <property type="nucleotide sequence ID" value="XM_037307419.1"/>
</dbReference>
<name>A0A8H6L5M8_9LECA</name>
<evidence type="ECO:0000256" key="1">
    <source>
        <dbReference type="SAM" id="SignalP"/>
    </source>
</evidence>
<accession>A0A8H6L5M8</accession>
<keyword evidence="1" id="KW-0732">Signal</keyword>
<dbReference type="GeneID" id="59287165"/>
<evidence type="ECO:0000313" key="3">
    <source>
        <dbReference type="Proteomes" id="UP000578531"/>
    </source>
</evidence>
<proteinExistence type="predicted"/>
<comment type="caution">
    <text evidence="2">The sequence shown here is derived from an EMBL/GenBank/DDBJ whole genome shotgun (WGS) entry which is preliminary data.</text>
</comment>
<gene>
    <name evidence="2" type="ORF">HO173_005503</name>
</gene>